<evidence type="ECO:0000313" key="1">
    <source>
        <dbReference type="EMBL" id="MBC6992842.1"/>
    </source>
</evidence>
<dbReference type="RefSeq" id="WP_187464975.1">
    <property type="nucleotide sequence ID" value="NZ_JACSIT010000040.1"/>
</dbReference>
<organism evidence="1 2">
    <name type="scientific">Neolewinella lacunae</name>
    <dbReference type="NCBI Taxonomy" id="1517758"/>
    <lineage>
        <taxon>Bacteria</taxon>
        <taxon>Pseudomonadati</taxon>
        <taxon>Bacteroidota</taxon>
        <taxon>Saprospiria</taxon>
        <taxon>Saprospirales</taxon>
        <taxon>Lewinellaceae</taxon>
        <taxon>Neolewinella</taxon>
    </lineage>
</organism>
<evidence type="ECO:0000313" key="2">
    <source>
        <dbReference type="Proteomes" id="UP000650081"/>
    </source>
</evidence>
<dbReference type="EMBL" id="JACSIT010000040">
    <property type="protein sequence ID" value="MBC6992842.1"/>
    <property type="molecule type" value="Genomic_DNA"/>
</dbReference>
<reference evidence="1" key="1">
    <citation type="submission" date="2020-08" db="EMBL/GenBank/DDBJ databases">
        <title>Lewinella bacteria from marine environments.</title>
        <authorList>
            <person name="Zhong Y."/>
        </authorList>
    </citation>
    <scope>NUCLEOTIDE SEQUENCE</scope>
    <source>
        <strain evidence="1">KCTC 42187</strain>
    </source>
</reference>
<accession>A0A923PLR9</accession>
<proteinExistence type="predicted"/>
<keyword evidence="2" id="KW-1185">Reference proteome</keyword>
<comment type="caution">
    <text evidence="1">The sequence shown here is derived from an EMBL/GenBank/DDBJ whole genome shotgun (WGS) entry which is preliminary data.</text>
</comment>
<gene>
    <name evidence="1" type="ORF">H9S92_01585</name>
</gene>
<name>A0A923PLR9_9BACT</name>
<dbReference type="AlphaFoldDB" id="A0A923PLR9"/>
<sequence length="173" mass="20254">MFDSTYEVFKVSRLGAFGRDFHKEVLLYRFDAKEGERYLIYVTEYPENFFTIDFCRNKSRNSKNKWTEISGLSDAVKVLSTVTHLMIDLLKAGYEEGVCFGFIGARMDSEEDQETSKRFRVYRKIMLNLIDRNAFYHLEDPSIDAYLIVNPKADLNKVLTTARHAFAKENEEE</sequence>
<dbReference type="Proteomes" id="UP000650081">
    <property type="component" value="Unassembled WGS sequence"/>
</dbReference>
<protein>
    <submittedName>
        <fullName evidence="1">Uncharacterized protein</fullName>
    </submittedName>
</protein>